<dbReference type="InterPro" id="IPR036890">
    <property type="entry name" value="HATPase_C_sf"/>
</dbReference>
<feature type="transmembrane region" description="Helical" evidence="9">
    <location>
        <begin position="198"/>
        <end position="221"/>
    </location>
</feature>
<dbReference type="SMART" id="SM00387">
    <property type="entry name" value="HATPase_c"/>
    <property type="match status" value="1"/>
</dbReference>
<dbReference type="SMART" id="SM00448">
    <property type="entry name" value="REC"/>
    <property type="match status" value="1"/>
</dbReference>
<dbReference type="InterPro" id="IPR003661">
    <property type="entry name" value="HisK_dim/P_dom"/>
</dbReference>
<gene>
    <name evidence="14" type="ORF">MARPU_06265</name>
</gene>
<dbReference type="PANTHER" id="PTHR43065">
    <property type="entry name" value="SENSOR HISTIDINE KINASE"/>
    <property type="match status" value="1"/>
</dbReference>
<feature type="modified residue" description="4-aspartylphosphate" evidence="8">
    <location>
        <position position="1030"/>
    </location>
</feature>
<dbReference type="Gene3D" id="3.30.450.20">
    <property type="entry name" value="PAS domain"/>
    <property type="match status" value="4"/>
</dbReference>
<dbReference type="InterPro" id="IPR001789">
    <property type="entry name" value="Sig_transdc_resp-reg_receiver"/>
</dbReference>
<dbReference type="Pfam" id="PF13188">
    <property type="entry name" value="PAS_8"/>
    <property type="match status" value="1"/>
</dbReference>
<evidence type="ECO:0000256" key="1">
    <source>
        <dbReference type="ARBA" id="ARBA00000085"/>
    </source>
</evidence>
<evidence type="ECO:0000256" key="8">
    <source>
        <dbReference type="PROSITE-ProRule" id="PRU00169"/>
    </source>
</evidence>
<evidence type="ECO:0000313" key="15">
    <source>
        <dbReference type="Proteomes" id="UP000005275"/>
    </source>
</evidence>
<dbReference type="Gene3D" id="1.10.287.130">
    <property type="match status" value="1"/>
</dbReference>
<feature type="domain" description="PAS" evidence="12">
    <location>
        <begin position="232"/>
        <end position="276"/>
    </location>
</feature>
<dbReference type="GO" id="GO:0000155">
    <property type="term" value="F:phosphorelay sensor kinase activity"/>
    <property type="evidence" value="ECO:0007669"/>
    <property type="project" value="InterPro"/>
</dbReference>
<dbReference type="InterPro" id="IPR013656">
    <property type="entry name" value="PAS_4"/>
</dbReference>
<keyword evidence="14" id="KW-0808">Transferase</keyword>
<feature type="domain" description="PAS" evidence="12">
    <location>
        <begin position="593"/>
        <end position="664"/>
    </location>
</feature>
<evidence type="ECO:0000256" key="7">
    <source>
        <dbReference type="ARBA" id="ARBA00023136"/>
    </source>
</evidence>
<dbReference type="Pfam" id="PF00072">
    <property type="entry name" value="Response_reg"/>
    <property type="match status" value="1"/>
</dbReference>
<dbReference type="Pfam" id="PF00512">
    <property type="entry name" value="HisKA"/>
    <property type="match status" value="1"/>
</dbReference>
<dbReference type="KEGG" id="mpur:MARPU_06265"/>
<evidence type="ECO:0000259" key="13">
    <source>
        <dbReference type="PROSITE" id="PS50113"/>
    </source>
</evidence>
<dbReference type="PANTHER" id="PTHR43065:SF42">
    <property type="entry name" value="TWO-COMPONENT SENSOR PPRA"/>
    <property type="match status" value="1"/>
</dbReference>
<dbReference type="Pfam" id="PF13675">
    <property type="entry name" value="PilJ"/>
    <property type="match status" value="1"/>
</dbReference>
<feature type="domain" description="Response regulatory" evidence="11">
    <location>
        <begin position="980"/>
        <end position="1093"/>
    </location>
</feature>
<evidence type="ECO:0000259" key="11">
    <source>
        <dbReference type="PROSITE" id="PS50110"/>
    </source>
</evidence>
<dbReference type="InterPro" id="IPR003594">
    <property type="entry name" value="HATPase_dom"/>
</dbReference>
<dbReference type="InterPro" id="IPR035965">
    <property type="entry name" value="PAS-like_dom_sf"/>
</dbReference>
<keyword evidence="5 9" id="KW-0812">Transmembrane</keyword>
<dbReference type="Proteomes" id="UP000005275">
    <property type="component" value="Chromosome"/>
</dbReference>
<dbReference type="PRINTS" id="PR00344">
    <property type="entry name" value="BCTRLSENSOR"/>
</dbReference>
<dbReference type="SUPFAM" id="SSF52172">
    <property type="entry name" value="CheY-like"/>
    <property type="match status" value="1"/>
</dbReference>
<feature type="domain" description="PAC" evidence="13">
    <location>
        <begin position="538"/>
        <end position="592"/>
    </location>
</feature>
<sequence>MFTVAGDHAGGRALPPRAVGFGELVALRGYLIASLALIALLLSASFFVLSQGLRELEGASRVVNLSGRQRMLVTRVDALMTRLPLSDEPGQVQRLHDELAANLAQLERVHRALIDGSTELRLVRAESRAVEAIYHELPYRLDDAMAHYLDRVGESLTSGLGARDGVLNELWALRDEVVLGLEALTKQFEREVSAGVRAVGWIGAVLFLSLLLCLVGIWHFIFRPMAHRIMREHELLRGITEHVAEGIITVDTDGRVRSANPAAAQIFGRAASAMVDHDIQALIPGLVLDDVDLSHETRGRRGDGSEIPLEVSRGTMQAAGLRLAICVVRDVSARHHAARALRMERARLETFVRHTPAAVAMFDREMRYLLCSERWRTDYGLGDRALLGHCHYDIFPEVPERWRAIHQRCLEGRVERCEEDPFIRADGTVDWVRWEIHPWFDDESVGGIIMFTEVITSRKLAEAALNLRDRAIEAASCGILITDARRADNPLVYVNPEFERITGYRASEVVGHNCRLLQAGDSDQPGVKMLREGLGGRQPVTVLLRNYRKDGSLFWNQISIAPVFDSDGELVHFVGIVTDVTERIRAEEALRESHERYRSLYNDTPVMLSSIDAEGRLVAVSDYWLRKLGYAREAVIGRPVVEFLTEASRHFYLQQALPVLLRQGSCEGVAYTLVRHDGTSLEVELSAIADVDAEGRLVRALAVMNDITDKKRTEDELRQVQKLEAIGQLTGGIAHDFNNLLAVVMGNLQLVERRVHDNERVRTNVCNALEATARGAELTRQLLAFARRQPLAPRLTNVNTLVSGMTDLLRRTLSSQIEVELRLCERIAPVMVDPVQLESALLNLAINARDAMPEGGRLLIETDNIELDARYAATHPQLNAGEFVMIGMTDTGAGIPREIQGRIFEPFFTTKPAGQGTGLGLSMLYGFVRQSMGDLQVYSERGQGATFRIYLPRASDDDQNAAVWHPGARQIGVRHGQGELILLVEDDPRVRETHVALLVELGYRVRSAEDGEQGLAVLRETPEVALLFSDVIMPGSLSGPELAEQACALRPTLPVLLTSGHPRDHLGGALGAHPFISKPFSARKLAEILSTLLDPEEGAVVESINSAQDDV</sequence>
<dbReference type="InterPro" id="IPR011006">
    <property type="entry name" value="CheY-like_superfamily"/>
</dbReference>
<dbReference type="PROSITE" id="PS50110">
    <property type="entry name" value="RESPONSE_REGULATORY"/>
    <property type="match status" value="1"/>
</dbReference>
<feature type="domain" description="Histidine kinase" evidence="10">
    <location>
        <begin position="732"/>
        <end position="955"/>
    </location>
</feature>
<proteinExistence type="predicted"/>
<dbReference type="eggNOG" id="COG2202">
    <property type="taxonomic scope" value="Bacteria"/>
</dbReference>
<keyword evidence="7 9" id="KW-0472">Membrane</keyword>
<comment type="subcellular location">
    <subcellularLocation>
        <location evidence="2">Membrane</location>
        <topology evidence="2">Multi-pass membrane protein</topology>
    </subcellularLocation>
</comment>
<dbReference type="InterPro" id="IPR005467">
    <property type="entry name" value="His_kinase_dom"/>
</dbReference>
<dbReference type="InterPro" id="IPR036097">
    <property type="entry name" value="HisK_dim/P_sf"/>
</dbReference>
<dbReference type="CDD" id="cd00130">
    <property type="entry name" value="PAS"/>
    <property type="match status" value="3"/>
</dbReference>
<evidence type="ECO:0000256" key="9">
    <source>
        <dbReference type="SAM" id="Phobius"/>
    </source>
</evidence>
<dbReference type="PROSITE" id="PS50112">
    <property type="entry name" value="PAS"/>
    <property type="match status" value="3"/>
</dbReference>
<dbReference type="SUPFAM" id="SSF47384">
    <property type="entry name" value="Homodimeric domain of signal transducing histidine kinase"/>
    <property type="match status" value="1"/>
</dbReference>
<evidence type="ECO:0000256" key="2">
    <source>
        <dbReference type="ARBA" id="ARBA00004141"/>
    </source>
</evidence>
<dbReference type="Pfam" id="PF02518">
    <property type="entry name" value="HATPase_c"/>
    <property type="match status" value="1"/>
</dbReference>
<evidence type="ECO:0000259" key="10">
    <source>
        <dbReference type="PROSITE" id="PS50109"/>
    </source>
</evidence>
<accession>W0E330</accession>
<dbReference type="AlphaFoldDB" id="W0E330"/>
<dbReference type="InterPro" id="IPR001610">
    <property type="entry name" value="PAC"/>
</dbReference>
<dbReference type="SUPFAM" id="SSF55874">
    <property type="entry name" value="ATPase domain of HSP90 chaperone/DNA topoisomerase II/histidine kinase"/>
    <property type="match status" value="1"/>
</dbReference>
<dbReference type="NCBIfam" id="TIGR00229">
    <property type="entry name" value="sensory_box"/>
    <property type="match status" value="4"/>
</dbReference>
<evidence type="ECO:0000256" key="4">
    <source>
        <dbReference type="ARBA" id="ARBA00022553"/>
    </source>
</evidence>
<dbReference type="Pfam" id="PF08448">
    <property type="entry name" value="PAS_4"/>
    <property type="match status" value="1"/>
</dbReference>
<keyword evidence="15" id="KW-1185">Reference proteome</keyword>
<keyword evidence="4 8" id="KW-0597">Phosphoprotein</keyword>
<evidence type="ECO:0000256" key="5">
    <source>
        <dbReference type="ARBA" id="ARBA00022692"/>
    </source>
</evidence>
<dbReference type="SMART" id="SM00388">
    <property type="entry name" value="HisKA"/>
    <property type="match status" value="1"/>
</dbReference>
<evidence type="ECO:0000259" key="12">
    <source>
        <dbReference type="PROSITE" id="PS50112"/>
    </source>
</evidence>
<dbReference type="SMART" id="SM00086">
    <property type="entry name" value="PAC"/>
    <property type="match status" value="4"/>
</dbReference>
<feature type="transmembrane region" description="Helical" evidence="9">
    <location>
        <begin position="30"/>
        <end position="49"/>
    </location>
</feature>
<dbReference type="EC" id="2.7.13.3" evidence="3"/>
<evidence type="ECO:0000313" key="14">
    <source>
        <dbReference type="EMBL" id="AHF03511.1"/>
    </source>
</evidence>
<feature type="domain" description="PAS" evidence="12">
    <location>
        <begin position="464"/>
        <end position="513"/>
    </location>
</feature>
<dbReference type="InterPro" id="IPR000014">
    <property type="entry name" value="PAS"/>
</dbReference>
<dbReference type="EMBL" id="CP007031">
    <property type="protein sequence ID" value="AHF03511.1"/>
    <property type="molecule type" value="Genomic_DNA"/>
</dbReference>
<protein>
    <recommendedName>
        <fullName evidence="3">histidine kinase</fullName>
        <ecNumber evidence="3">2.7.13.3</ecNumber>
    </recommendedName>
</protein>
<comment type="catalytic activity">
    <reaction evidence="1">
        <text>ATP + protein L-histidine = ADP + protein N-phospho-L-histidine.</text>
        <dbReference type="EC" id="2.7.13.3"/>
    </reaction>
</comment>
<reference evidence="14 15" key="1">
    <citation type="submission" date="2013-12" db="EMBL/GenBank/DDBJ databases">
        <authorList>
            <consortium name="DOE Joint Genome Institute"/>
            <person name="Bryant D.A."/>
            <person name="Huntemann M."/>
            <person name="Han J."/>
            <person name="Chen A."/>
            <person name="Kyrpides N."/>
            <person name="Mavromatis K."/>
            <person name="Markowitz V."/>
            <person name="Palaniappan K."/>
            <person name="Ivanova N."/>
            <person name="Schaumberg A."/>
            <person name="Pati A."/>
            <person name="Liolios K."/>
            <person name="Nordberg H.P."/>
            <person name="Cantor M.N."/>
            <person name="Hua S.X."/>
            <person name="Woyke T."/>
        </authorList>
    </citation>
    <scope>NUCLEOTIDE SEQUENCE [LARGE SCALE GENOMIC DNA]</scope>
    <source>
        <strain evidence="14 15">984</strain>
    </source>
</reference>
<organism evidence="14 15">
    <name type="scientific">Marichromatium purpuratum 984</name>
    <dbReference type="NCBI Taxonomy" id="765910"/>
    <lineage>
        <taxon>Bacteria</taxon>
        <taxon>Pseudomonadati</taxon>
        <taxon>Pseudomonadota</taxon>
        <taxon>Gammaproteobacteria</taxon>
        <taxon>Chromatiales</taxon>
        <taxon>Chromatiaceae</taxon>
        <taxon>Marichromatium</taxon>
    </lineage>
</organism>
<dbReference type="PROSITE" id="PS50109">
    <property type="entry name" value="HIS_KIN"/>
    <property type="match status" value="1"/>
</dbReference>
<dbReference type="eggNOG" id="COG3852">
    <property type="taxonomic scope" value="Bacteria"/>
</dbReference>
<keyword evidence="6 9" id="KW-1133">Transmembrane helix</keyword>
<dbReference type="Pfam" id="PF13426">
    <property type="entry name" value="PAS_9"/>
    <property type="match status" value="2"/>
</dbReference>
<dbReference type="PROSITE" id="PS50113">
    <property type="entry name" value="PAC"/>
    <property type="match status" value="2"/>
</dbReference>
<evidence type="ECO:0000256" key="3">
    <source>
        <dbReference type="ARBA" id="ARBA00012438"/>
    </source>
</evidence>
<dbReference type="GO" id="GO:0016020">
    <property type="term" value="C:membrane"/>
    <property type="evidence" value="ECO:0007669"/>
    <property type="project" value="UniProtKB-SubCell"/>
</dbReference>
<dbReference type="SUPFAM" id="SSF55785">
    <property type="entry name" value="PYP-like sensor domain (PAS domain)"/>
    <property type="match status" value="4"/>
</dbReference>
<dbReference type="InterPro" id="IPR004358">
    <property type="entry name" value="Sig_transdc_His_kin-like_C"/>
</dbReference>
<dbReference type="SMART" id="SM00091">
    <property type="entry name" value="PAS"/>
    <property type="match status" value="4"/>
</dbReference>
<dbReference type="CDD" id="cd00082">
    <property type="entry name" value="HisKA"/>
    <property type="match status" value="1"/>
</dbReference>
<dbReference type="InterPro" id="IPR029095">
    <property type="entry name" value="NarX-like_N"/>
</dbReference>
<name>W0E330_MARPU</name>
<evidence type="ECO:0000256" key="6">
    <source>
        <dbReference type="ARBA" id="ARBA00022989"/>
    </source>
</evidence>
<dbReference type="InterPro" id="IPR000700">
    <property type="entry name" value="PAS-assoc_C"/>
</dbReference>
<dbReference type="Gene3D" id="3.40.50.2300">
    <property type="match status" value="1"/>
</dbReference>
<feature type="domain" description="PAC" evidence="13">
    <location>
        <begin position="667"/>
        <end position="719"/>
    </location>
</feature>
<dbReference type="HOGENOM" id="CLU_000445_114_51_6"/>
<dbReference type="STRING" id="765910.MARPU_06265"/>
<keyword evidence="14" id="KW-0418">Kinase</keyword>
<dbReference type="Gene3D" id="3.30.565.10">
    <property type="entry name" value="Histidine kinase-like ATPase, C-terminal domain"/>
    <property type="match status" value="1"/>
</dbReference>